<evidence type="ECO:0000313" key="1">
    <source>
        <dbReference type="EMBL" id="ABY24570.1"/>
    </source>
</evidence>
<accession>A9WTP9</accession>
<evidence type="ECO:0008006" key="3">
    <source>
        <dbReference type="Google" id="ProtNLM"/>
    </source>
</evidence>
<dbReference type="HOGENOM" id="CLU_1833582_0_0_11"/>
<gene>
    <name evidence="1" type="ordered locus">RSal33209_2846</name>
</gene>
<dbReference type="KEGG" id="rsa:RSal33209_2846"/>
<proteinExistence type="predicted"/>
<dbReference type="AlphaFoldDB" id="A9WTP9"/>
<dbReference type="PANTHER" id="PTHR12475">
    <property type="match status" value="1"/>
</dbReference>
<dbReference type="CDD" id="cd00586">
    <property type="entry name" value="4HBT"/>
    <property type="match status" value="1"/>
</dbReference>
<protein>
    <recommendedName>
        <fullName evidence="3">Thioesterase</fullName>
    </recommendedName>
</protein>
<dbReference type="InterPro" id="IPR051490">
    <property type="entry name" value="THEM6_lcsJ_thioesterase"/>
</dbReference>
<dbReference type="Pfam" id="PF13279">
    <property type="entry name" value="4HBT_2"/>
    <property type="match status" value="1"/>
</dbReference>
<dbReference type="eggNOG" id="COG0824">
    <property type="taxonomic scope" value="Bacteria"/>
</dbReference>
<dbReference type="Gene3D" id="3.10.129.10">
    <property type="entry name" value="Hotdog Thioesterase"/>
    <property type="match status" value="1"/>
</dbReference>
<dbReference type="PANTHER" id="PTHR12475:SF4">
    <property type="entry name" value="PROTEIN THEM6"/>
    <property type="match status" value="1"/>
</dbReference>
<name>A9WTP9_RENSM</name>
<dbReference type="SUPFAM" id="SSF54637">
    <property type="entry name" value="Thioesterase/thiol ester dehydrase-isomerase"/>
    <property type="match status" value="1"/>
</dbReference>
<dbReference type="STRING" id="288705.RSal33209_2846"/>
<dbReference type="EMBL" id="CP000910">
    <property type="protein sequence ID" value="ABY24570.1"/>
    <property type="molecule type" value="Genomic_DNA"/>
</dbReference>
<keyword evidence="2" id="KW-1185">Reference proteome</keyword>
<organism evidence="1 2">
    <name type="scientific">Renibacterium salmoninarum (strain ATCC 33209 / DSM 20767 / JCM 11484 / NBRC 15589 / NCIMB 2235)</name>
    <dbReference type="NCBI Taxonomy" id="288705"/>
    <lineage>
        <taxon>Bacteria</taxon>
        <taxon>Bacillati</taxon>
        <taxon>Actinomycetota</taxon>
        <taxon>Actinomycetes</taxon>
        <taxon>Micrococcales</taxon>
        <taxon>Micrococcaceae</taxon>
        <taxon>Renibacterium</taxon>
    </lineage>
</organism>
<reference evidence="2" key="1">
    <citation type="journal article" date="2008" name="J. Bacteriol.">
        <title>Genome sequence of the fish pathogen Renibacterium salmoninarum suggests reductive evolution away from an environmental Arthrobacter ancestor.</title>
        <authorList>
            <person name="Wiens G.D."/>
            <person name="Rockey D.D."/>
            <person name="Wu Z."/>
            <person name="Chang J."/>
            <person name="Levy R."/>
            <person name="Crane S."/>
            <person name="Chen D.S."/>
            <person name="Capri G.R."/>
            <person name="Burnett J.R."/>
            <person name="Sudheesh P.S."/>
            <person name="Schipma M.J."/>
            <person name="Burd H."/>
            <person name="Bhattacharyya A."/>
            <person name="Rhodes L.D."/>
            <person name="Kaul R."/>
            <person name="Strom M.S."/>
        </authorList>
    </citation>
    <scope>NUCLEOTIDE SEQUENCE [LARGE SCALE GENOMIC DNA]</scope>
    <source>
        <strain evidence="2">ATCC 33209 / DSM 20767 / JCM 11484 / NBRC 15589 / NCIMB 2235</strain>
    </source>
</reference>
<sequence>MHLLLRTIWHFFVSSRQAAASLWSHTSVRMRAWPTDIDIAGHINNGMYFSLMDLGRFDLMMRSGMWKTIRAKKWTPVMSAETISFRKSIVLWQKYTMETRVLGFDEKAMYFEQCYGGRRRCLRACVHGNAVGVQARARDE</sequence>
<evidence type="ECO:0000313" key="2">
    <source>
        <dbReference type="Proteomes" id="UP000002007"/>
    </source>
</evidence>
<dbReference type="InterPro" id="IPR029069">
    <property type="entry name" value="HotDog_dom_sf"/>
</dbReference>
<dbReference type="Proteomes" id="UP000002007">
    <property type="component" value="Chromosome"/>
</dbReference>